<organism evidence="1 2">
    <name type="scientific">Candidatus Woesebacteria bacterium RIFCSPLOWO2_01_FULL_39_25</name>
    <dbReference type="NCBI Taxonomy" id="1802521"/>
    <lineage>
        <taxon>Bacteria</taxon>
        <taxon>Candidatus Woeseibacteriota</taxon>
    </lineage>
</organism>
<dbReference type="Proteomes" id="UP000176725">
    <property type="component" value="Unassembled WGS sequence"/>
</dbReference>
<evidence type="ECO:0000313" key="1">
    <source>
        <dbReference type="EMBL" id="OGM63723.1"/>
    </source>
</evidence>
<gene>
    <name evidence="1" type="ORF">A2893_01950</name>
</gene>
<protein>
    <submittedName>
        <fullName evidence="1">Uncharacterized protein</fullName>
    </submittedName>
</protein>
<dbReference type="STRING" id="1802521.A2893_01950"/>
<reference evidence="1 2" key="1">
    <citation type="journal article" date="2016" name="Nat. Commun.">
        <title>Thousands of microbial genomes shed light on interconnected biogeochemical processes in an aquifer system.</title>
        <authorList>
            <person name="Anantharaman K."/>
            <person name="Brown C.T."/>
            <person name="Hug L.A."/>
            <person name="Sharon I."/>
            <person name="Castelle C.J."/>
            <person name="Probst A.J."/>
            <person name="Thomas B.C."/>
            <person name="Singh A."/>
            <person name="Wilkins M.J."/>
            <person name="Karaoz U."/>
            <person name="Brodie E.L."/>
            <person name="Williams K.H."/>
            <person name="Hubbard S.S."/>
            <person name="Banfield J.F."/>
        </authorList>
    </citation>
    <scope>NUCLEOTIDE SEQUENCE [LARGE SCALE GENOMIC DNA]</scope>
</reference>
<sequence>MAKVVKENVKVLEYELPLRVEALEKGGFLATSRALQGVLAEGDTVSESVANAIDVAANIIDIRGKEGLSIPLKLLKAKKSSKMFVTKVSVQVSY</sequence>
<comment type="caution">
    <text evidence="1">The sequence shown here is derived from an EMBL/GenBank/DDBJ whole genome shotgun (WGS) entry which is preliminary data.</text>
</comment>
<dbReference type="AlphaFoldDB" id="A0A1F8BI58"/>
<name>A0A1F8BI58_9BACT</name>
<accession>A0A1F8BI58</accession>
<dbReference type="EMBL" id="MGHH01000015">
    <property type="protein sequence ID" value="OGM63723.1"/>
    <property type="molecule type" value="Genomic_DNA"/>
</dbReference>
<evidence type="ECO:0000313" key="2">
    <source>
        <dbReference type="Proteomes" id="UP000176725"/>
    </source>
</evidence>
<dbReference type="InterPro" id="IPR035069">
    <property type="entry name" value="TTHA1013/TTHA0281-like"/>
</dbReference>
<dbReference type="Gene3D" id="3.30.160.250">
    <property type="match status" value="1"/>
</dbReference>
<proteinExistence type="predicted"/>
<dbReference type="SUPFAM" id="SSF143100">
    <property type="entry name" value="TTHA1013/TTHA0281-like"/>
    <property type="match status" value="1"/>
</dbReference>